<comment type="caution">
    <text evidence="1">The sequence shown here is derived from an EMBL/GenBank/DDBJ whole genome shotgun (WGS) entry which is preliminary data.</text>
</comment>
<sequence>MAEIEAMSYHEDVTPQDGVMLQEFVENQTYVARKLNTVASFCGESVPEPPVFVTGTFYIPGTPVRDENPPCCCAELEEIQNNLTKLECRMTAAMQFHTDRTLEALQQSLRYQQQLVEIFNQKGKKVEACLKDIGQAITNNL</sequence>
<dbReference type="EMBL" id="JAIWYP010000009">
    <property type="protein sequence ID" value="KAH3772409.1"/>
    <property type="molecule type" value="Genomic_DNA"/>
</dbReference>
<keyword evidence="2" id="KW-1185">Reference proteome</keyword>
<dbReference type="AlphaFoldDB" id="A0A9D4E573"/>
<reference evidence="1" key="1">
    <citation type="journal article" date="2019" name="bioRxiv">
        <title>The Genome of the Zebra Mussel, Dreissena polymorpha: A Resource for Invasive Species Research.</title>
        <authorList>
            <person name="McCartney M.A."/>
            <person name="Auch B."/>
            <person name="Kono T."/>
            <person name="Mallez S."/>
            <person name="Zhang Y."/>
            <person name="Obille A."/>
            <person name="Becker A."/>
            <person name="Abrahante J.E."/>
            <person name="Garbe J."/>
            <person name="Badalamenti J.P."/>
            <person name="Herman A."/>
            <person name="Mangelson H."/>
            <person name="Liachko I."/>
            <person name="Sullivan S."/>
            <person name="Sone E.D."/>
            <person name="Koren S."/>
            <person name="Silverstein K.A.T."/>
            <person name="Beckman K.B."/>
            <person name="Gohl D.M."/>
        </authorList>
    </citation>
    <scope>NUCLEOTIDE SEQUENCE</scope>
    <source>
        <strain evidence="1">Duluth1</strain>
        <tissue evidence="1">Whole animal</tissue>
    </source>
</reference>
<evidence type="ECO:0000313" key="2">
    <source>
        <dbReference type="Proteomes" id="UP000828390"/>
    </source>
</evidence>
<organism evidence="1 2">
    <name type="scientific">Dreissena polymorpha</name>
    <name type="common">Zebra mussel</name>
    <name type="synonym">Mytilus polymorpha</name>
    <dbReference type="NCBI Taxonomy" id="45954"/>
    <lineage>
        <taxon>Eukaryota</taxon>
        <taxon>Metazoa</taxon>
        <taxon>Spiralia</taxon>
        <taxon>Lophotrochozoa</taxon>
        <taxon>Mollusca</taxon>
        <taxon>Bivalvia</taxon>
        <taxon>Autobranchia</taxon>
        <taxon>Heteroconchia</taxon>
        <taxon>Euheterodonta</taxon>
        <taxon>Imparidentia</taxon>
        <taxon>Neoheterodontei</taxon>
        <taxon>Myida</taxon>
        <taxon>Dreissenoidea</taxon>
        <taxon>Dreissenidae</taxon>
        <taxon>Dreissena</taxon>
    </lineage>
</organism>
<protein>
    <submittedName>
        <fullName evidence="1">Uncharacterized protein</fullName>
    </submittedName>
</protein>
<name>A0A9D4E573_DREPO</name>
<proteinExistence type="predicted"/>
<evidence type="ECO:0000313" key="1">
    <source>
        <dbReference type="EMBL" id="KAH3772409.1"/>
    </source>
</evidence>
<gene>
    <name evidence="1" type="ORF">DPMN_173747</name>
</gene>
<accession>A0A9D4E573</accession>
<dbReference type="Proteomes" id="UP000828390">
    <property type="component" value="Unassembled WGS sequence"/>
</dbReference>
<reference evidence="1" key="2">
    <citation type="submission" date="2020-11" db="EMBL/GenBank/DDBJ databases">
        <authorList>
            <person name="McCartney M.A."/>
            <person name="Auch B."/>
            <person name="Kono T."/>
            <person name="Mallez S."/>
            <person name="Becker A."/>
            <person name="Gohl D.M."/>
            <person name="Silverstein K.A.T."/>
            <person name="Koren S."/>
            <person name="Bechman K.B."/>
            <person name="Herman A."/>
            <person name="Abrahante J.E."/>
            <person name="Garbe J."/>
        </authorList>
    </citation>
    <scope>NUCLEOTIDE SEQUENCE</scope>
    <source>
        <strain evidence="1">Duluth1</strain>
        <tissue evidence="1">Whole animal</tissue>
    </source>
</reference>